<keyword evidence="3" id="KW-0396">Initiation factor</keyword>
<dbReference type="STRING" id="436010.A0A166BNY4"/>
<gene>
    <name evidence="3" type="ORF">FIBSPDRAFT_754358</name>
</gene>
<sequence>PSQEARKPRPGPLALSYGKTPITPGLPSALATARIIEDIEKMEYPEGIMSPKLELNVNAKDSKFKYDRDFLLQFMSICKEKPDQLSPLDGTRRPVLYEPWRIWPSSNNFHADGSAGPPRRLYWLGHRQLCQARRVILDGQHRHTWWNWQVQ</sequence>
<dbReference type="GO" id="GO:0003743">
    <property type="term" value="F:translation initiation factor activity"/>
    <property type="evidence" value="ECO:0007669"/>
    <property type="project" value="UniProtKB-KW"/>
</dbReference>
<keyword evidence="3" id="KW-0648">Protein biosynthesis</keyword>
<keyword evidence="4" id="KW-1185">Reference proteome</keyword>
<feature type="region of interest" description="Disordered" evidence="1">
    <location>
        <begin position="1"/>
        <end position="20"/>
    </location>
</feature>
<name>A0A166BNY4_9AGAM</name>
<accession>A0A166BNY4</accession>
<dbReference type="EMBL" id="KV417641">
    <property type="protein sequence ID" value="KZP12835.1"/>
    <property type="molecule type" value="Genomic_DNA"/>
</dbReference>
<protein>
    <submittedName>
        <fullName evidence="3">Eukaryotic initiation factor 4f subunit eIF4g, eIF4e-binding domain-containing protein</fullName>
    </submittedName>
</protein>
<evidence type="ECO:0000313" key="4">
    <source>
        <dbReference type="Proteomes" id="UP000076532"/>
    </source>
</evidence>
<feature type="domain" description="Eukaryotic translation initiation factor 4G1 eIF4E-binding" evidence="2">
    <location>
        <begin position="27"/>
        <end position="83"/>
    </location>
</feature>
<reference evidence="3 4" key="1">
    <citation type="journal article" date="2016" name="Mol. Biol. Evol.">
        <title>Comparative Genomics of Early-Diverging Mushroom-Forming Fungi Provides Insights into the Origins of Lignocellulose Decay Capabilities.</title>
        <authorList>
            <person name="Nagy L.G."/>
            <person name="Riley R."/>
            <person name="Tritt A."/>
            <person name="Adam C."/>
            <person name="Daum C."/>
            <person name="Floudas D."/>
            <person name="Sun H."/>
            <person name="Yadav J.S."/>
            <person name="Pangilinan J."/>
            <person name="Larsson K.H."/>
            <person name="Matsuura K."/>
            <person name="Barry K."/>
            <person name="Labutti K."/>
            <person name="Kuo R."/>
            <person name="Ohm R.A."/>
            <person name="Bhattacharya S.S."/>
            <person name="Shirouzu T."/>
            <person name="Yoshinaga Y."/>
            <person name="Martin F.M."/>
            <person name="Grigoriev I.V."/>
            <person name="Hibbett D.S."/>
        </authorList>
    </citation>
    <scope>NUCLEOTIDE SEQUENCE [LARGE SCALE GENOMIC DNA]</scope>
    <source>
        <strain evidence="3 4">CBS 109695</strain>
    </source>
</reference>
<evidence type="ECO:0000256" key="1">
    <source>
        <dbReference type="SAM" id="MobiDB-lite"/>
    </source>
</evidence>
<dbReference type="Proteomes" id="UP000076532">
    <property type="component" value="Unassembled WGS sequence"/>
</dbReference>
<feature type="non-terminal residue" evidence="3">
    <location>
        <position position="1"/>
    </location>
</feature>
<dbReference type="AlphaFoldDB" id="A0A166BNY4"/>
<dbReference type="InterPro" id="IPR036211">
    <property type="entry name" value="eIF4G_eIF4E-bd_sf"/>
</dbReference>
<organism evidence="3 4">
    <name type="scientific">Athelia psychrophila</name>
    <dbReference type="NCBI Taxonomy" id="1759441"/>
    <lineage>
        <taxon>Eukaryota</taxon>
        <taxon>Fungi</taxon>
        <taxon>Dikarya</taxon>
        <taxon>Basidiomycota</taxon>
        <taxon>Agaricomycotina</taxon>
        <taxon>Agaricomycetes</taxon>
        <taxon>Agaricomycetidae</taxon>
        <taxon>Atheliales</taxon>
        <taxon>Atheliaceae</taxon>
        <taxon>Athelia</taxon>
    </lineage>
</organism>
<dbReference type="Gene3D" id="1.20.970.30">
    <property type="entry name" value="eIF4G, eIF4E-binding domain"/>
    <property type="match status" value="1"/>
</dbReference>
<dbReference type="OrthoDB" id="514777at2759"/>
<proteinExistence type="predicted"/>
<dbReference type="InterPro" id="IPR022745">
    <property type="entry name" value="eIF4G1_eIF4E-bd"/>
</dbReference>
<dbReference type="Pfam" id="PF12152">
    <property type="entry name" value="eIF_4G1"/>
    <property type="match status" value="1"/>
</dbReference>
<evidence type="ECO:0000259" key="2">
    <source>
        <dbReference type="Pfam" id="PF12152"/>
    </source>
</evidence>
<evidence type="ECO:0000313" key="3">
    <source>
        <dbReference type="EMBL" id="KZP12835.1"/>
    </source>
</evidence>
<dbReference type="SUPFAM" id="SSF101489">
    <property type="entry name" value="Eukaryotic initiation factor 4f subunit eIF4g, eIF4e-binding domain"/>
    <property type="match status" value="1"/>
</dbReference>